<protein>
    <submittedName>
        <fullName evidence="1">Uncharacterized protein</fullName>
    </submittedName>
</protein>
<reference evidence="2" key="1">
    <citation type="journal article" date="2019" name="Int. J. Syst. Evol. Microbiol.">
        <title>The Global Catalogue of Microorganisms (GCM) 10K type strain sequencing project: providing services to taxonomists for standard genome sequencing and annotation.</title>
        <authorList>
            <consortium name="The Broad Institute Genomics Platform"/>
            <consortium name="The Broad Institute Genome Sequencing Center for Infectious Disease"/>
            <person name="Wu L."/>
            <person name="Ma J."/>
        </authorList>
    </citation>
    <scope>NUCLEOTIDE SEQUENCE [LARGE SCALE GENOMIC DNA]</scope>
    <source>
        <strain evidence="2">KCTC 12907</strain>
    </source>
</reference>
<comment type="caution">
    <text evidence="1">The sequence shown here is derived from an EMBL/GenBank/DDBJ whole genome shotgun (WGS) entry which is preliminary data.</text>
</comment>
<proteinExistence type="predicted"/>
<name>A0ABW2FDZ7_9BACL</name>
<evidence type="ECO:0000313" key="2">
    <source>
        <dbReference type="Proteomes" id="UP001596378"/>
    </source>
</evidence>
<dbReference type="EMBL" id="JBHTAI010000016">
    <property type="protein sequence ID" value="MFC7151386.1"/>
    <property type="molecule type" value="Genomic_DNA"/>
</dbReference>
<gene>
    <name evidence="1" type="ORF">ACFQMJ_22850</name>
</gene>
<sequence>MSLTDIRERKRKSDAAVRRSVDHSVQLFRARAQSSGELRRSASPRDPDEITALNLLSRRKLLTAMTNGDVHYDAERRVLTIAKYTRSE</sequence>
<keyword evidence="2" id="KW-1185">Reference proteome</keyword>
<evidence type="ECO:0000313" key="1">
    <source>
        <dbReference type="EMBL" id="MFC7151386.1"/>
    </source>
</evidence>
<organism evidence="1 2">
    <name type="scientific">Cohnella cellulosilytica</name>
    <dbReference type="NCBI Taxonomy" id="986710"/>
    <lineage>
        <taxon>Bacteria</taxon>
        <taxon>Bacillati</taxon>
        <taxon>Bacillota</taxon>
        <taxon>Bacilli</taxon>
        <taxon>Bacillales</taxon>
        <taxon>Paenibacillaceae</taxon>
        <taxon>Cohnella</taxon>
    </lineage>
</organism>
<accession>A0ABW2FDZ7</accession>
<dbReference type="Proteomes" id="UP001596378">
    <property type="component" value="Unassembled WGS sequence"/>
</dbReference>
<dbReference type="RefSeq" id="WP_378044965.1">
    <property type="nucleotide sequence ID" value="NZ_JBHMDN010000006.1"/>
</dbReference>